<feature type="region of interest" description="Disordered" evidence="1">
    <location>
        <begin position="386"/>
        <end position="413"/>
    </location>
</feature>
<reference evidence="2" key="1">
    <citation type="submission" date="2023-03" db="EMBL/GenBank/DDBJ databases">
        <title>Massive genome expansion in bonnet fungi (Mycena s.s.) driven by repeated elements and novel gene families across ecological guilds.</title>
        <authorList>
            <consortium name="Lawrence Berkeley National Laboratory"/>
            <person name="Harder C.B."/>
            <person name="Miyauchi S."/>
            <person name="Viragh M."/>
            <person name="Kuo A."/>
            <person name="Thoen E."/>
            <person name="Andreopoulos B."/>
            <person name="Lu D."/>
            <person name="Skrede I."/>
            <person name="Drula E."/>
            <person name="Henrissat B."/>
            <person name="Morin E."/>
            <person name="Kohler A."/>
            <person name="Barry K."/>
            <person name="LaButti K."/>
            <person name="Morin E."/>
            <person name="Salamov A."/>
            <person name="Lipzen A."/>
            <person name="Mereny Z."/>
            <person name="Hegedus B."/>
            <person name="Baldrian P."/>
            <person name="Stursova M."/>
            <person name="Weitz H."/>
            <person name="Taylor A."/>
            <person name="Grigoriev I.V."/>
            <person name="Nagy L.G."/>
            <person name="Martin F."/>
            <person name="Kauserud H."/>
        </authorList>
    </citation>
    <scope>NUCLEOTIDE SEQUENCE</scope>
    <source>
        <strain evidence="2">CBHHK067</strain>
    </source>
</reference>
<feature type="region of interest" description="Disordered" evidence="1">
    <location>
        <begin position="1"/>
        <end position="36"/>
    </location>
</feature>
<accession>A0AAD7H2V7</accession>
<feature type="region of interest" description="Disordered" evidence="1">
    <location>
        <begin position="325"/>
        <end position="347"/>
    </location>
</feature>
<feature type="region of interest" description="Disordered" evidence="1">
    <location>
        <begin position="833"/>
        <end position="857"/>
    </location>
</feature>
<feature type="compositionally biased region" description="Basic and acidic residues" evidence="1">
    <location>
        <begin position="141"/>
        <end position="165"/>
    </location>
</feature>
<feature type="compositionally biased region" description="Basic residues" evidence="1">
    <location>
        <begin position="453"/>
        <end position="466"/>
    </location>
</feature>
<keyword evidence="3" id="KW-1185">Reference proteome</keyword>
<feature type="compositionally biased region" description="Basic residues" evidence="1">
    <location>
        <begin position="200"/>
        <end position="213"/>
    </location>
</feature>
<proteinExistence type="predicted"/>
<dbReference type="AlphaFoldDB" id="A0AAD7H2V7"/>
<feature type="compositionally biased region" description="Pro residues" evidence="1">
    <location>
        <begin position="332"/>
        <end position="341"/>
    </location>
</feature>
<feature type="compositionally biased region" description="Gly residues" evidence="1">
    <location>
        <begin position="833"/>
        <end position="846"/>
    </location>
</feature>
<dbReference type="Proteomes" id="UP001221757">
    <property type="component" value="Unassembled WGS sequence"/>
</dbReference>
<feature type="region of interest" description="Disordered" evidence="1">
    <location>
        <begin position="441"/>
        <end position="469"/>
    </location>
</feature>
<feature type="region of interest" description="Disordered" evidence="1">
    <location>
        <begin position="675"/>
        <end position="803"/>
    </location>
</feature>
<dbReference type="EMBL" id="JARKIE010000001">
    <property type="protein sequence ID" value="KAJ7710617.1"/>
    <property type="molecule type" value="Genomic_DNA"/>
</dbReference>
<feature type="compositionally biased region" description="Gly residues" evidence="1">
    <location>
        <begin position="682"/>
        <end position="694"/>
    </location>
</feature>
<evidence type="ECO:0000313" key="2">
    <source>
        <dbReference type="EMBL" id="KAJ7710617.1"/>
    </source>
</evidence>
<feature type="compositionally biased region" description="Low complexity" evidence="1">
    <location>
        <begin position="751"/>
        <end position="768"/>
    </location>
</feature>
<evidence type="ECO:0000313" key="3">
    <source>
        <dbReference type="Proteomes" id="UP001221757"/>
    </source>
</evidence>
<protein>
    <submittedName>
        <fullName evidence="2">Uncharacterized protein</fullName>
    </submittedName>
</protein>
<comment type="caution">
    <text evidence="2">The sequence shown here is derived from an EMBL/GenBank/DDBJ whole genome shotgun (WGS) entry which is preliminary data.</text>
</comment>
<gene>
    <name evidence="2" type="ORF">B0H17DRAFT_1324275</name>
</gene>
<sequence length="857" mass="89319">MPWVYKREKEREKDDGTPVNDDLRPRRKDGASADNRRIPVAADAGVLVLRANEDAQQYLSVYSSPRPRPDTRLPPSSGDRQRVELYLRIQLARISAFRARVPLRARTQQLSSPAMRLCVPTSPATIRIRPRENPLRGGLLRPERRDGSGDDAPRARTARAVDGRDNALYLPPRAAPGAPFTPPKHTRPADTTSPALIGRLSRRPRLARRHLRATSRSARPAVRILPETDGACRAAGAGASGGGCSPGKRARAFVRAADWNAHPPRAPSRHYPLRSSLSRVCGCCGRRLSGGAHSPAPPAYSRISPRYIQRLSGAYGANAPCAPRPCASRPASPAPSTPPPRSSRIPRPNIRYLVHRLHPLRCALPFLTRARGHAAVSRGVASGRAVAQQIEGPRPGSGSAQLSSRGRGERGYRRCGESRVSGAHQMADPAVLAAVMRLGSARHPPPRSLAVGGRKHVRRRGRRRRRMQDTSYPRIRRDPANIASAWIECTRASKGGMRADAQSDDPAVVVPASGGRDACSPSLSMIPPFYGAHELRLRSAASGRRACPPPPPPTKDSPAPSCRMGVHAAAGSGGGHRRDVGGGADVADRFVLPRSGASGTSVSVSMARGSPVAGDGISGSGPSAIAINPFRSNTLSRSSLSGSLLRGVAGSPGRAASPIASPALASPAVSSPMGVAFPPGGESSGSAGGGGGVGTPVRTRYSSSFPRRYGTVGSGGSGESASGSGTGSLLAPRERTPSGSRSGSFLKGSPAAVTGAFSSRAAAAARRGSSPDDDNASSSPGTSRGGIIRGSSSTATARTVTLGGAMLTSESEVDERLRRMNAEFVRSLVGLGGRRAGGGWRSGRGRAGTVAPLPPPS</sequence>
<organism evidence="2 3">
    <name type="scientific">Mycena rosella</name>
    <name type="common">Pink bonnet</name>
    <name type="synonym">Agaricus rosellus</name>
    <dbReference type="NCBI Taxonomy" id="1033263"/>
    <lineage>
        <taxon>Eukaryota</taxon>
        <taxon>Fungi</taxon>
        <taxon>Dikarya</taxon>
        <taxon>Basidiomycota</taxon>
        <taxon>Agaricomycotina</taxon>
        <taxon>Agaricomycetes</taxon>
        <taxon>Agaricomycetidae</taxon>
        <taxon>Agaricales</taxon>
        <taxon>Marasmiineae</taxon>
        <taxon>Mycenaceae</taxon>
        <taxon>Mycena</taxon>
    </lineage>
</organism>
<evidence type="ECO:0000256" key="1">
    <source>
        <dbReference type="SAM" id="MobiDB-lite"/>
    </source>
</evidence>
<name>A0AAD7H2V7_MYCRO</name>
<feature type="region of interest" description="Disordered" evidence="1">
    <location>
        <begin position="134"/>
        <end position="217"/>
    </location>
</feature>